<organism evidence="2 3">
    <name type="scientific">Sneathiella chungangensis</name>
    <dbReference type="NCBI Taxonomy" id="1418234"/>
    <lineage>
        <taxon>Bacteria</taxon>
        <taxon>Pseudomonadati</taxon>
        <taxon>Pseudomonadota</taxon>
        <taxon>Alphaproteobacteria</taxon>
        <taxon>Sneathiellales</taxon>
        <taxon>Sneathiellaceae</taxon>
        <taxon>Sneathiella</taxon>
    </lineage>
</organism>
<dbReference type="PROSITE" id="PS51318">
    <property type="entry name" value="TAT"/>
    <property type="match status" value="1"/>
</dbReference>
<accession>A0A845MFC5</accession>
<dbReference type="RefSeq" id="WP_161338185.1">
    <property type="nucleotide sequence ID" value="NZ_JBHSDG010000001.1"/>
</dbReference>
<dbReference type="Proteomes" id="UP000445696">
    <property type="component" value="Unassembled WGS sequence"/>
</dbReference>
<keyword evidence="1" id="KW-0732">Signal</keyword>
<dbReference type="PANTHER" id="PTHR33376:SF5">
    <property type="entry name" value="EXTRACYTOPLASMIC SOLUTE RECEPTOR PROTEIN"/>
    <property type="match status" value="1"/>
</dbReference>
<dbReference type="PANTHER" id="PTHR33376">
    <property type="match status" value="1"/>
</dbReference>
<evidence type="ECO:0000256" key="1">
    <source>
        <dbReference type="ARBA" id="ARBA00022729"/>
    </source>
</evidence>
<dbReference type="GO" id="GO:0055085">
    <property type="term" value="P:transmembrane transport"/>
    <property type="evidence" value="ECO:0007669"/>
    <property type="project" value="InterPro"/>
</dbReference>
<dbReference type="AlphaFoldDB" id="A0A845MFC5"/>
<dbReference type="InterPro" id="IPR018389">
    <property type="entry name" value="DctP_fam"/>
</dbReference>
<dbReference type="InterPro" id="IPR038404">
    <property type="entry name" value="TRAP_DctP_sf"/>
</dbReference>
<proteinExistence type="predicted"/>
<dbReference type="InterPro" id="IPR006311">
    <property type="entry name" value="TAT_signal"/>
</dbReference>
<protein>
    <submittedName>
        <fullName evidence="2">ABC transporter substrate-binding protein</fullName>
    </submittedName>
</protein>
<evidence type="ECO:0000313" key="3">
    <source>
        <dbReference type="Proteomes" id="UP000445696"/>
    </source>
</evidence>
<dbReference type="NCBIfam" id="NF037995">
    <property type="entry name" value="TRAP_S1"/>
    <property type="match status" value="1"/>
</dbReference>
<gene>
    <name evidence="2" type="ORF">GQF03_05325</name>
</gene>
<dbReference type="Pfam" id="PF03480">
    <property type="entry name" value="DctP"/>
    <property type="match status" value="1"/>
</dbReference>
<evidence type="ECO:0000313" key="2">
    <source>
        <dbReference type="EMBL" id="MZR21744.1"/>
    </source>
</evidence>
<dbReference type="EMBL" id="WTVA01000002">
    <property type="protein sequence ID" value="MZR21744.1"/>
    <property type="molecule type" value="Genomic_DNA"/>
</dbReference>
<dbReference type="Gene3D" id="3.40.190.170">
    <property type="entry name" value="Bacterial extracellular solute-binding protein, family 7"/>
    <property type="match status" value="1"/>
</dbReference>
<dbReference type="OrthoDB" id="9769667at2"/>
<keyword evidence="3" id="KW-1185">Reference proteome</keyword>
<name>A0A845MFC5_9PROT</name>
<reference evidence="2 3" key="1">
    <citation type="journal article" date="2014" name="Int. J. Syst. Evol. Microbiol.">
        <title>Sneathiella chungangensis sp. nov., isolated from a marine sand, and emended description of the genus Sneathiella.</title>
        <authorList>
            <person name="Siamphan C."/>
            <person name="Kim H."/>
            <person name="Lee J.S."/>
            <person name="Kim W."/>
        </authorList>
    </citation>
    <scope>NUCLEOTIDE SEQUENCE [LARGE SCALE GENOMIC DNA]</scope>
    <source>
        <strain evidence="2 3">KCTC 32476</strain>
    </source>
</reference>
<comment type="caution">
    <text evidence="2">The sequence shown here is derived from an EMBL/GenBank/DDBJ whole genome shotgun (WGS) entry which is preliminary data.</text>
</comment>
<sequence>MKEQKNLITRRGALAGGAAVFAAPAFIGKAAAAAKVTWKVQSHWPKASASFGDSLALIAEELKQNTDGQFELQLFGAGEFAKGGEIFNIVRKGVVEMGTISPGYILGEAPTAGIALGVPGTFREPWEFAHFLKNMGFEDLFNEDLAVHGVVSRAEKVYPTELVVSKPINSIDDFSTLKLRSSGSYQKFLEAAGASTQYVAGPELYSSLASGVVDGAHWGAAQGALSMSLWEVAKFHMKPTLGLAVDTLIMNQQAIDDLPPDLRKEFMTLLDMRFWKRTTEYQYKEKLALSKGLGEQNIKVAQFPEDVQKKFVEASAAILAEESAKGGNATKASELLTSFLKEMGYV</sequence>